<evidence type="ECO:0000256" key="3">
    <source>
        <dbReference type="ARBA" id="ARBA00023163"/>
    </source>
</evidence>
<dbReference type="SUPFAM" id="SSF51206">
    <property type="entry name" value="cAMP-binding domain-like"/>
    <property type="match status" value="1"/>
</dbReference>
<dbReference type="Pfam" id="PF00027">
    <property type="entry name" value="cNMP_binding"/>
    <property type="match status" value="1"/>
</dbReference>
<dbReference type="InterPro" id="IPR012318">
    <property type="entry name" value="HTH_CRP"/>
</dbReference>
<dbReference type="GO" id="GO:0006355">
    <property type="term" value="P:regulation of DNA-templated transcription"/>
    <property type="evidence" value="ECO:0007669"/>
    <property type="project" value="InterPro"/>
</dbReference>
<dbReference type="InterPro" id="IPR018490">
    <property type="entry name" value="cNMP-bd_dom_sf"/>
</dbReference>
<dbReference type="AlphaFoldDB" id="A0A5B8SVR2"/>
<keyword evidence="1" id="KW-0805">Transcription regulation</keyword>
<sequence>MNKKIDSGKETDMAYRRTHPGKDWLPASLGATADLEEGNVRLLRRLESVSEPRACGQLLWGSNDPIKQLYVLQNGWACSYRDEQDGRRRIIDVFLPGDILGLKDYTFSTHGSDAAMLSHGRVASFSLHELIDLVQASTRLAIALLNSAARQANRFTLRMLANRHRDPSVRLAHFLKDIHLRLREAGKGDATHFYCPLSRSQLGSLLELSGPQVDSALGALEAAKIMKRHRHHIELRDQERLFHAAGLAAPDRGWA</sequence>
<dbReference type="Proteomes" id="UP000321272">
    <property type="component" value="Chromosome"/>
</dbReference>
<evidence type="ECO:0000256" key="1">
    <source>
        <dbReference type="ARBA" id="ARBA00023015"/>
    </source>
</evidence>
<name>A0A5B8SVR2_9GAMM</name>
<dbReference type="GO" id="GO:0003677">
    <property type="term" value="F:DNA binding"/>
    <property type="evidence" value="ECO:0007669"/>
    <property type="project" value="UniProtKB-KW"/>
</dbReference>
<dbReference type="InterPro" id="IPR000595">
    <property type="entry name" value="cNMP-bd_dom"/>
</dbReference>
<accession>A0A5B8SVR2</accession>
<keyword evidence="3" id="KW-0804">Transcription</keyword>
<dbReference type="Gene3D" id="2.60.120.10">
    <property type="entry name" value="Jelly Rolls"/>
    <property type="match status" value="1"/>
</dbReference>
<proteinExistence type="predicted"/>
<evidence type="ECO:0000259" key="4">
    <source>
        <dbReference type="Pfam" id="PF00027"/>
    </source>
</evidence>
<keyword evidence="2" id="KW-0238">DNA-binding</keyword>
<dbReference type="CDD" id="cd00038">
    <property type="entry name" value="CAP_ED"/>
    <property type="match status" value="1"/>
</dbReference>
<dbReference type="InterPro" id="IPR036390">
    <property type="entry name" value="WH_DNA-bd_sf"/>
</dbReference>
<dbReference type="KEGG" id="paur:FGL86_07900"/>
<dbReference type="EMBL" id="CP042382">
    <property type="protein sequence ID" value="QEA39003.1"/>
    <property type="molecule type" value="Genomic_DNA"/>
</dbReference>
<dbReference type="SUPFAM" id="SSF46785">
    <property type="entry name" value="Winged helix' DNA-binding domain"/>
    <property type="match status" value="1"/>
</dbReference>
<feature type="domain" description="Cyclic nucleotide-binding" evidence="4">
    <location>
        <begin position="56"/>
        <end position="136"/>
    </location>
</feature>
<evidence type="ECO:0000256" key="2">
    <source>
        <dbReference type="ARBA" id="ARBA00023125"/>
    </source>
</evidence>
<gene>
    <name evidence="6" type="ORF">FGL86_07900</name>
</gene>
<dbReference type="Pfam" id="PF13545">
    <property type="entry name" value="HTH_Crp_2"/>
    <property type="match status" value="1"/>
</dbReference>
<evidence type="ECO:0000259" key="5">
    <source>
        <dbReference type="Pfam" id="PF13545"/>
    </source>
</evidence>
<dbReference type="InterPro" id="IPR014710">
    <property type="entry name" value="RmlC-like_jellyroll"/>
</dbReference>
<keyword evidence="7" id="KW-1185">Reference proteome</keyword>
<evidence type="ECO:0000313" key="7">
    <source>
        <dbReference type="Proteomes" id="UP000321272"/>
    </source>
</evidence>
<organism evidence="6 7">
    <name type="scientific">Pistricoccus aurantiacus</name>
    <dbReference type="NCBI Taxonomy" id="1883414"/>
    <lineage>
        <taxon>Bacteria</taxon>
        <taxon>Pseudomonadati</taxon>
        <taxon>Pseudomonadota</taxon>
        <taxon>Gammaproteobacteria</taxon>
        <taxon>Oceanospirillales</taxon>
        <taxon>Halomonadaceae</taxon>
        <taxon>Pistricoccus</taxon>
    </lineage>
</organism>
<feature type="domain" description="HTH crp-type" evidence="5">
    <location>
        <begin position="170"/>
        <end position="241"/>
    </location>
</feature>
<evidence type="ECO:0000313" key="6">
    <source>
        <dbReference type="EMBL" id="QEA39003.1"/>
    </source>
</evidence>
<dbReference type="OrthoDB" id="9126850at2"/>
<protein>
    <submittedName>
        <fullName evidence="6">Crp/Fnr family transcriptional regulator</fullName>
    </submittedName>
</protein>
<reference evidence="6 7" key="1">
    <citation type="submission" date="2019-06" db="EMBL/GenBank/DDBJ databases">
        <title>Genome analyses of bacteria isolated from kimchi.</title>
        <authorList>
            <person name="Lee S."/>
            <person name="Ahn S."/>
            <person name="Roh S."/>
        </authorList>
    </citation>
    <scope>NUCLEOTIDE SEQUENCE [LARGE SCALE GENOMIC DNA]</scope>
    <source>
        <strain evidence="6 7">CBA4606</strain>
    </source>
</reference>